<reference evidence="1" key="1">
    <citation type="submission" date="2019-06" db="EMBL/GenBank/DDBJ databases">
        <authorList>
            <person name="Zheng W."/>
        </authorList>
    </citation>
    <scope>NUCLEOTIDE SEQUENCE</scope>
    <source>
        <strain evidence="1">QDHG01</strain>
    </source>
</reference>
<organism evidence="1 2">
    <name type="scientific">Halteria grandinella</name>
    <dbReference type="NCBI Taxonomy" id="5974"/>
    <lineage>
        <taxon>Eukaryota</taxon>
        <taxon>Sar</taxon>
        <taxon>Alveolata</taxon>
        <taxon>Ciliophora</taxon>
        <taxon>Intramacronucleata</taxon>
        <taxon>Spirotrichea</taxon>
        <taxon>Stichotrichia</taxon>
        <taxon>Sporadotrichida</taxon>
        <taxon>Halteriidae</taxon>
        <taxon>Halteria</taxon>
    </lineage>
</organism>
<evidence type="ECO:0000313" key="1">
    <source>
        <dbReference type="EMBL" id="TNV73742.1"/>
    </source>
</evidence>
<protein>
    <submittedName>
        <fullName evidence="1">Uncharacterized protein</fullName>
    </submittedName>
</protein>
<keyword evidence="2" id="KW-1185">Reference proteome</keyword>
<sequence length="191" mass="21801">MLGDEDGEFVKQSKERDIGLRMVQMIVFGNNTYKIRIIGDQGVSGSLLEDWDFTGQPYIEVENEIRPKGELVKVSSDYLKTRYDIYDSNGAKLNASSILEYQDSDYNQILHDTVYLQSVKSSYTTEKNRNFTLSTHEKAHLLSDLQSISITIEGSSFFLTHLLVSDQAKHAQRTLSQIYKEHIKPLQTSPN</sequence>
<evidence type="ECO:0000313" key="2">
    <source>
        <dbReference type="Proteomes" id="UP000785679"/>
    </source>
</evidence>
<gene>
    <name evidence="1" type="ORF">FGO68_gene11515</name>
</gene>
<name>A0A8J8SWT3_HALGN</name>
<comment type="caution">
    <text evidence="1">The sequence shown here is derived from an EMBL/GenBank/DDBJ whole genome shotgun (WGS) entry which is preliminary data.</text>
</comment>
<dbReference type="EMBL" id="RRYP01018185">
    <property type="protein sequence ID" value="TNV73742.1"/>
    <property type="molecule type" value="Genomic_DNA"/>
</dbReference>
<accession>A0A8J8SWT3</accession>
<dbReference type="Proteomes" id="UP000785679">
    <property type="component" value="Unassembled WGS sequence"/>
</dbReference>
<dbReference type="AlphaFoldDB" id="A0A8J8SWT3"/>
<proteinExistence type="predicted"/>